<evidence type="ECO:0000256" key="5">
    <source>
        <dbReference type="ARBA" id="ARBA00023136"/>
    </source>
</evidence>
<gene>
    <name evidence="8" type="ORF">TALK_08120</name>
</gene>
<evidence type="ECO:0000259" key="7">
    <source>
        <dbReference type="PROSITE" id="PS50850"/>
    </source>
</evidence>
<comment type="subcellular location">
    <subcellularLocation>
        <location evidence="1">Membrane</location>
        <topology evidence="1">Multi-pass membrane protein</topology>
    </subcellularLocation>
</comment>
<feature type="transmembrane region" description="Helical" evidence="6">
    <location>
        <begin position="302"/>
        <end position="325"/>
    </location>
</feature>
<accession>A0A1Y2LG77</accession>
<proteinExistence type="predicted"/>
<evidence type="ECO:0000313" key="8">
    <source>
        <dbReference type="EMBL" id="OSQ48878.1"/>
    </source>
</evidence>
<keyword evidence="4 6" id="KW-1133">Transmembrane helix</keyword>
<feature type="transmembrane region" description="Helical" evidence="6">
    <location>
        <begin position="54"/>
        <end position="74"/>
    </location>
</feature>
<keyword evidence="3 6" id="KW-0812">Transmembrane</keyword>
<comment type="caution">
    <text evidence="8">The sequence shown here is derived from an EMBL/GenBank/DDBJ whole genome shotgun (WGS) entry which is preliminary data.</text>
</comment>
<feature type="transmembrane region" description="Helical" evidence="6">
    <location>
        <begin position="111"/>
        <end position="132"/>
    </location>
</feature>
<dbReference type="PANTHER" id="PTHR42718">
    <property type="entry name" value="MAJOR FACILITATOR SUPERFAMILY MULTIDRUG TRANSPORTER MFSC"/>
    <property type="match status" value="1"/>
</dbReference>
<evidence type="ECO:0000256" key="2">
    <source>
        <dbReference type="ARBA" id="ARBA00022448"/>
    </source>
</evidence>
<feature type="transmembrane region" description="Helical" evidence="6">
    <location>
        <begin position="206"/>
        <end position="227"/>
    </location>
</feature>
<dbReference type="OrthoDB" id="9812221at2"/>
<dbReference type="STRING" id="1293890.TALK_08120"/>
<feature type="domain" description="Major facilitator superfamily (MFS) profile" evidence="7">
    <location>
        <begin position="20"/>
        <end position="455"/>
    </location>
</feature>
<dbReference type="PANTHER" id="PTHR42718:SF9">
    <property type="entry name" value="MAJOR FACILITATOR SUPERFAMILY MULTIDRUG TRANSPORTER MFSC"/>
    <property type="match status" value="1"/>
</dbReference>
<evidence type="ECO:0000256" key="6">
    <source>
        <dbReference type="SAM" id="Phobius"/>
    </source>
</evidence>
<feature type="transmembrane region" description="Helical" evidence="6">
    <location>
        <begin position="430"/>
        <end position="450"/>
    </location>
</feature>
<feature type="transmembrane region" description="Helical" evidence="6">
    <location>
        <begin position="86"/>
        <end position="105"/>
    </location>
</feature>
<dbReference type="InterPro" id="IPR011701">
    <property type="entry name" value="MFS"/>
</dbReference>
<keyword evidence="9" id="KW-1185">Reference proteome</keyword>
<dbReference type="AlphaFoldDB" id="A0A1Y2LG77"/>
<evidence type="ECO:0000256" key="1">
    <source>
        <dbReference type="ARBA" id="ARBA00004141"/>
    </source>
</evidence>
<dbReference type="SUPFAM" id="SSF103473">
    <property type="entry name" value="MFS general substrate transporter"/>
    <property type="match status" value="1"/>
</dbReference>
<dbReference type="CDD" id="cd17321">
    <property type="entry name" value="MFS_MMR_MDR_like"/>
    <property type="match status" value="1"/>
</dbReference>
<evidence type="ECO:0000313" key="9">
    <source>
        <dbReference type="Proteomes" id="UP000193396"/>
    </source>
</evidence>
<feature type="transmembrane region" description="Helical" evidence="6">
    <location>
        <begin position="174"/>
        <end position="194"/>
    </location>
</feature>
<sequence>MKISKTIHPDGLPQPQQTFAIIAVLLTVMMAVLDGSIMNVALPAIAQDQNVSPAHAIWVITAYQLAVVVGLLPLSALGEAIGFRKVYLAGMVIFGIASALCAFSPNIEFLTFARVLQGIGGAALMSINAALMRHSVPHAKLGRAIGFIAMVVSVSAAAGPTIASAILAVTTWHWLFLINIPISIIAIVLGSFALPYTHASRTRFDYVSAFLNVLTFGGLISALGNIGTDNHPMLIAGLFIMSITSGVFLVRRQFSRERPMLPLDLLARPVFACSIGSSICGFCAQFIAFVALPFYFHDVLGFSAVNTGLLMTPWPVATAIIAPFAGRLADKYSPIHLTGIGMGVFAIGLFSITLIPAGSGSDASLAIIACLMVCGFGFGLFQSPNNRLMMTSAPRDRSGGAGGMLATARLTGQSIGAALAAILIGTGGTFDLTAIMGVAAGFALLSAFICEGRKYAIRTGIIA</sequence>
<feature type="transmembrane region" description="Helical" evidence="6">
    <location>
        <begin position="363"/>
        <end position="381"/>
    </location>
</feature>
<feature type="transmembrane region" description="Helical" evidence="6">
    <location>
        <begin position="20"/>
        <end position="42"/>
    </location>
</feature>
<feature type="transmembrane region" description="Helical" evidence="6">
    <location>
        <begin position="144"/>
        <end position="168"/>
    </location>
</feature>
<evidence type="ECO:0000256" key="3">
    <source>
        <dbReference type="ARBA" id="ARBA00022692"/>
    </source>
</evidence>
<organism evidence="8 9">
    <name type="scientific">Thalassospira alkalitolerans</name>
    <dbReference type="NCBI Taxonomy" id="1293890"/>
    <lineage>
        <taxon>Bacteria</taxon>
        <taxon>Pseudomonadati</taxon>
        <taxon>Pseudomonadota</taxon>
        <taxon>Alphaproteobacteria</taxon>
        <taxon>Rhodospirillales</taxon>
        <taxon>Thalassospiraceae</taxon>
        <taxon>Thalassospira</taxon>
    </lineage>
</organism>
<feature type="transmembrane region" description="Helical" evidence="6">
    <location>
        <begin position="402"/>
        <end position="424"/>
    </location>
</feature>
<reference evidence="8 9" key="1">
    <citation type="submission" date="2014-03" db="EMBL/GenBank/DDBJ databases">
        <title>The draft genome sequence of Thalassospira alkalitolerans JCM 18968.</title>
        <authorList>
            <person name="Lai Q."/>
            <person name="Shao Z."/>
        </authorList>
    </citation>
    <scope>NUCLEOTIDE SEQUENCE [LARGE SCALE GENOMIC DNA]</scope>
    <source>
        <strain evidence="8 9">JCM 18968</strain>
    </source>
</reference>
<keyword evidence="2" id="KW-0813">Transport</keyword>
<evidence type="ECO:0000256" key="4">
    <source>
        <dbReference type="ARBA" id="ARBA00022989"/>
    </source>
</evidence>
<feature type="transmembrane region" description="Helical" evidence="6">
    <location>
        <begin position="270"/>
        <end position="296"/>
    </location>
</feature>
<dbReference type="InterPro" id="IPR036259">
    <property type="entry name" value="MFS_trans_sf"/>
</dbReference>
<protein>
    <recommendedName>
        <fullName evidence="7">Major facilitator superfamily (MFS) profile domain-containing protein</fullName>
    </recommendedName>
</protein>
<dbReference type="Proteomes" id="UP000193396">
    <property type="component" value="Unassembled WGS sequence"/>
</dbReference>
<dbReference type="Pfam" id="PF07690">
    <property type="entry name" value="MFS_1"/>
    <property type="match status" value="1"/>
</dbReference>
<dbReference type="Gene3D" id="1.20.1250.20">
    <property type="entry name" value="MFS general substrate transporter like domains"/>
    <property type="match status" value="1"/>
</dbReference>
<dbReference type="EMBL" id="JFKB01000004">
    <property type="protein sequence ID" value="OSQ48878.1"/>
    <property type="molecule type" value="Genomic_DNA"/>
</dbReference>
<dbReference type="PRINTS" id="PR01036">
    <property type="entry name" value="TCRTETB"/>
</dbReference>
<keyword evidence="5 6" id="KW-0472">Membrane</keyword>
<dbReference type="InterPro" id="IPR020846">
    <property type="entry name" value="MFS_dom"/>
</dbReference>
<dbReference type="PROSITE" id="PS50850">
    <property type="entry name" value="MFS"/>
    <property type="match status" value="1"/>
</dbReference>
<feature type="transmembrane region" description="Helical" evidence="6">
    <location>
        <begin position="337"/>
        <end position="357"/>
    </location>
</feature>
<dbReference type="RefSeq" id="WP_085617677.1">
    <property type="nucleotide sequence ID" value="NZ_JFKB01000004.1"/>
</dbReference>
<dbReference type="GO" id="GO:0016020">
    <property type="term" value="C:membrane"/>
    <property type="evidence" value="ECO:0007669"/>
    <property type="project" value="UniProtKB-SubCell"/>
</dbReference>
<feature type="transmembrane region" description="Helical" evidence="6">
    <location>
        <begin position="233"/>
        <end position="250"/>
    </location>
</feature>
<dbReference type="Gene3D" id="1.20.1720.10">
    <property type="entry name" value="Multidrug resistance protein D"/>
    <property type="match status" value="1"/>
</dbReference>
<name>A0A1Y2LG77_9PROT</name>
<dbReference type="GO" id="GO:0022857">
    <property type="term" value="F:transmembrane transporter activity"/>
    <property type="evidence" value="ECO:0007669"/>
    <property type="project" value="InterPro"/>
</dbReference>